<reference evidence="2 3" key="1">
    <citation type="submission" date="2018-06" db="EMBL/GenBank/DDBJ databases">
        <authorList>
            <consortium name="Pathogen Informatics"/>
            <person name="Doyle S."/>
        </authorList>
    </citation>
    <scope>NUCLEOTIDE SEQUENCE [LARGE SCALE GENOMIC DNA]</scope>
    <source>
        <strain evidence="2 3">NCTC10343</strain>
    </source>
</reference>
<organism evidence="2 3">
    <name type="scientific">Paenibacillus polymyxa</name>
    <name type="common">Bacillus polymyxa</name>
    <dbReference type="NCBI Taxonomy" id="1406"/>
    <lineage>
        <taxon>Bacteria</taxon>
        <taxon>Bacillati</taxon>
        <taxon>Bacillota</taxon>
        <taxon>Bacilli</taxon>
        <taxon>Bacillales</taxon>
        <taxon>Paenibacillaceae</taxon>
        <taxon>Paenibacillus</taxon>
    </lineage>
</organism>
<dbReference type="Pfam" id="PF12684">
    <property type="entry name" value="DUF3799"/>
    <property type="match status" value="1"/>
</dbReference>
<dbReference type="Gene3D" id="3.90.320.10">
    <property type="match status" value="1"/>
</dbReference>
<evidence type="ECO:0000259" key="1">
    <source>
        <dbReference type="Pfam" id="PF12684"/>
    </source>
</evidence>
<dbReference type="GeneID" id="93350062"/>
<evidence type="ECO:0000313" key="3">
    <source>
        <dbReference type="Proteomes" id="UP000254400"/>
    </source>
</evidence>
<accession>A0A378XVV4</accession>
<dbReference type="EMBL" id="UGSC01000001">
    <property type="protein sequence ID" value="SUA67368.1"/>
    <property type="molecule type" value="Genomic_DNA"/>
</dbReference>
<proteinExistence type="predicted"/>
<gene>
    <name evidence="2" type="ORF">NCTC10343_01265</name>
</gene>
<feature type="domain" description="Putative exodeoxyribonuclease 8 PDDEXK-like" evidence="1">
    <location>
        <begin position="19"/>
        <end position="251"/>
    </location>
</feature>
<protein>
    <submittedName>
        <fullName evidence="2">PDDEXK-like domain of uncharacterized function (DUF3799)</fullName>
    </submittedName>
</protein>
<dbReference type="Proteomes" id="UP000254400">
    <property type="component" value="Unassembled WGS sequence"/>
</dbReference>
<name>A0A378XVV4_PAEPO</name>
<dbReference type="InterPro" id="IPR024432">
    <property type="entry name" value="Put_RecE_PDDEXK-like_dom"/>
</dbReference>
<evidence type="ECO:0000313" key="2">
    <source>
        <dbReference type="EMBL" id="SUA67368.1"/>
    </source>
</evidence>
<dbReference type="InterPro" id="IPR011604">
    <property type="entry name" value="PDDEXK-like_dom_sf"/>
</dbReference>
<dbReference type="AlphaFoldDB" id="A0A378XVV4"/>
<dbReference type="RefSeq" id="WP_019686458.1">
    <property type="nucleotide sequence ID" value="NZ_CP036496.1"/>
</dbReference>
<sequence>MLLNEENYYSQEANLAYWSNSQYKEFRDCEARAMARLQGWTEPATDALLVGSYVHAYFEGPEAFQRFKDSNPEIISSRGGTKGKLKSQFQNANKMIETIKSDALCMFVLQGKKEVIMTAKFAGANWKIKMDNYALERNRFSDIKTVQEINKESWDQENGYVSFVEQNHYVTQMALYAEIERIVQQRDGWIEPIIVAVSKQDPPDKAVIGINAFDIKRELEGIAANMPHLIEVKAGLVKPHRCERCRYCRETKQLNQIIHYSDLINR</sequence>